<accession>A0A9Q9C3Z6</accession>
<dbReference type="InterPro" id="IPR008979">
    <property type="entry name" value="Galactose-bd-like_sf"/>
</dbReference>
<proteinExistence type="predicted"/>
<dbReference type="EMBL" id="CP075154">
    <property type="protein sequence ID" value="UTX43724.1"/>
    <property type="molecule type" value="Genomic_DNA"/>
</dbReference>
<evidence type="ECO:0000313" key="1">
    <source>
        <dbReference type="EMBL" id="UTX43724.1"/>
    </source>
</evidence>
<dbReference type="Proteomes" id="UP001059546">
    <property type="component" value="Chromosome VIII"/>
</dbReference>
<dbReference type="SUPFAM" id="SSF49785">
    <property type="entry name" value="Galactose-binding domain-like"/>
    <property type="match status" value="1"/>
</dbReference>
<dbReference type="Gene3D" id="2.60.120.260">
    <property type="entry name" value="Galactose-binding domain-like"/>
    <property type="match status" value="1"/>
</dbReference>
<evidence type="ECO:0000313" key="2">
    <source>
        <dbReference type="Proteomes" id="UP001059546"/>
    </source>
</evidence>
<name>A0A9Q9C3Z6_ENCHE</name>
<reference evidence="1" key="1">
    <citation type="submission" date="2021-05" db="EMBL/GenBank/DDBJ databases">
        <title>Encephalitozoon hellem ATCC 50604 Complete Genome.</title>
        <authorList>
            <person name="Mascarenhas dos Santos A.C."/>
            <person name="Julian A.T."/>
            <person name="Pombert J.-F."/>
        </authorList>
    </citation>
    <scope>NUCLEOTIDE SEQUENCE</scope>
    <source>
        <strain evidence="1">ATCC 50604</strain>
    </source>
</reference>
<gene>
    <name evidence="1" type="ORF">GPU96_08g14930</name>
</gene>
<sequence length="128" mass="14592">MIADMKKIIDDVETSSNQSQAWCMFDTNEDTCWFSGHGTQQSIDIYLRQTLRLQRIEIFFQRGFHCTKGKGCVTSSGKSSDYSMMEFHDGGGMGRLDINRDADHIRIVLGESADIYGRYCIYRISLGL</sequence>
<dbReference type="AlphaFoldDB" id="A0A9Q9C3Z6"/>
<protein>
    <submittedName>
        <fullName evidence="1">Glucanase</fullName>
    </submittedName>
</protein>
<organism evidence="1 2">
    <name type="scientific">Encephalitozoon hellem</name>
    <name type="common">Microsporidian parasite</name>
    <dbReference type="NCBI Taxonomy" id="27973"/>
    <lineage>
        <taxon>Eukaryota</taxon>
        <taxon>Fungi</taxon>
        <taxon>Fungi incertae sedis</taxon>
        <taxon>Microsporidia</taxon>
        <taxon>Unikaryonidae</taxon>
        <taxon>Encephalitozoon</taxon>
    </lineage>
</organism>